<proteinExistence type="predicted"/>
<dbReference type="AlphaFoldDB" id="A0A8J7K1L0"/>
<protein>
    <submittedName>
        <fullName evidence="3">DUF1615 domain-containing protein</fullName>
    </submittedName>
</protein>
<organism evidence="3 4">
    <name type="scientific">Chitinilyticum piscinae</name>
    <dbReference type="NCBI Taxonomy" id="2866724"/>
    <lineage>
        <taxon>Bacteria</taxon>
        <taxon>Pseudomonadati</taxon>
        <taxon>Pseudomonadota</taxon>
        <taxon>Betaproteobacteria</taxon>
        <taxon>Neisseriales</taxon>
        <taxon>Chitinibacteraceae</taxon>
        <taxon>Chitinilyticum</taxon>
    </lineage>
</organism>
<reference evidence="3 4" key="1">
    <citation type="submission" date="2020-10" db="EMBL/GenBank/DDBJ databases">
        <title>The genome sequence of Chitinilyticum litopenaei 4Y14.</title>
        <authorList>
            <person name="Liu Y."/>
        </authorList>
    </citation>
    <scope>NUCLEOTIDE SEQUENCE [LARGE SCALE GENOMIC DNA]</scope>
    <source>
        <strain evidence="3 4">4Y14</strain>
    </source>
</reference>
<dbReference type="Pfam" id="PF07759">
    <property type="entry name" value="DUF1615"/>
    <property type="match status" value="1"/>
</dbReference>
<dbReference type="InterPro" id="IPR011673">
    <property type="entry name" value="DUF1615"/>
</dbReference>
<evidence type="ECO:0000313" key="4">
    <source>
        <dbReference type="Proteomes" id="UP000604481"/>
    </source>
</evidence>
<evidence type="ECO:0000256" key="2">
    <source>
        <dbReference type="SAM" id="SignalP"/>
    </source>
</evidence>
<dbReference type="PROSITE" id="PS51257">
    <property type="entry name" value="PROKAR_LIPOPROTEIN"/>
    <property type="match status" value="1"/>
</dbReference>
<feature type="compositionally biased region" description="Pro residues" evidence="1">
    <location>
        <begin position="28"/>
        <end position="68"/>
    </location>
</feature>
<dbReference type="Proteomes" id="UP000604481">
    <property type="component" value="Unassembled WGS sequence"/>
</dbReference>
<evidence type="ECO:0000313" key="3">
    <source>
        <dbReference type="EMBL" id="MBE9609371.1"/>
    </source>
</evidence>
<keyword evidence="2" id="KW-0732">Signal</keyword>
<gene>
    <name evidence="3" type="ORF">INR99_08410</name>
</gene>
<feature type="chain" id="PRO_5035325589" evidence="2">
    <location>
        <begin position="26"/>
        <end position="409"/>
    </location>
</feature>
<feature type="signal peptide" evidence="2">
    <location>
        <begin position="1"/>
        <end position="25"/>
    </location>
</feature>
<accession>A0A8J7K1L0</accession>
<dbReference type="EMBL" id="JADFUA010000004">
    <property type="protein sequence ID" value="MBE9609371.1"/>
    <property type="molecule type" value="Genomic_DNA"/>
</dbReference>
<name>A0A8J7K1L0_9NEIS</name>
<keyword evidence="4" id="KW-1185">Reference proteome</keyword>
<dbReference type="RefSeq" id="WP_194115900.1">
    <property type="nucleotide sequence ID" value="NZ_JADFUA010000004.1"/>
</dbReference>
<evidence type="ECO:0000256" key="1">
    <source>
        <dbReference type="SAM" id="MobiDB-lite"/>
    </source>
</evidence>
<sequence>MRRILSVSGLLLLTACATTSPPAITPEQPSPEPATTPIPASTPVPAVTPTPVPVVTPVPVTTPTPQRKPPSEAEARALLNRLLPAQIKDRDDWNADILDAFTALKIPYTAEHFCAAAAVIEQESSWQGDPVVPGLDRIVWKEIEEKADRFKLPMVAVRTALLKPSPDGRSYKERIDTLRTEREMNALYQDLAREARSIGLPIAQKNPIRTGGPMQVSVAFAESHVNVWPYPYPRRGSVRDEVFTRRGGTYFGIAILLQYPAPYGRDMVYYFADFNAGRYASRNAAFQAALNQLTGGSMDLDGDLLRYENGQPSRQPSSTLLALGKLAPRLGLSPEAMQRDLQQEKTVAFGSSPTWQKVFALADQQAGKALPRARIPQIDLKSPKITRKLTTEWFANRVKGRFDTCMARQ</sequence>
<comment type="caution">
    <text evidence="3">The sequence shown here is derived from an EMBL/GenBank/DDBJ whole genome shotgun (WGS) entry which is preliminary data.</text>
</comment>
<feature type="region of interest" description="Disordered" evidence="1">
    <location>
        <begin position="20"/>
        <end position="72"/>
    </location>
</feature>